<feature type="compositionally biased region" description="Polar residues" evidence="14">
    <location>
        <begin position="271"/>
        <end position="281"/>
    </location>
</feature>
<dbReference type="Gene3D" id="1.10.274.10">
    <property type="entry name" value="PtsI, HPr-binding domain"/>
    <property type="match status" value="1"/>
</dbReference>
<dbReference type="PANTHER" id="PTHR46244:SF6">
    <property type="entry name" value="PHOSPHOENOLPYRUVATE-PROTEIN PHOSPHOTRANSFERASE"/>
    <property type="match status" value="1"/>
</dbReference>
<dbReference type="InterPro" id="IPR035895">
    <property type="entry name" value="HPr-like_sf"/>
</dbReference>
<dbReference type="NCBIfam" id="TIGR01417">
    <property type="entry name" value="PTS_I_fam"/>
    <property type="match status" value="1"/>
</dbReference>
<keyword evidence="7" id="KW-0963">Cytoplasm</keyword>
<evidence type="ECO:0000256" key="8">
    <source>
        <dbReference type="ARBA" id="ARBA00022597"/>
    </source>
</evidence>
<dbReference type="SUPFAM" id="SSF55594">
    <property type="entry name" value="HPr-like"/>
    <property type="match status" value="1"/>
</dbReference>
<evidence type="ECO:0000256" key="5">
    <source>
        <dbReference type="ARBA" id="ARBA00012232"/>
    </source>
</evidence>
<dbReference type="PROSITE" id="PS51350">
    <property type="entry name" value="PTS_HPR_DOM"/>
    <property type="match status" value="1"/>
</dbReference>
<keyword evidence="18" id="KW-1185">Reference proteome</keyword>
<dbReference type="Pfam" id="PF00358">
    <property type="entry name" value="PTS_EIIA_1"/>
    <property type="match status" value="1"/>
</dbReference>
<dbReference type="SUPFAM" id="SSF47831">
    <property type="entry name" value="Enzyme I of the PEP:sugar phosphotransferase system HPr-binding (sub)domain"/>
    <property type="match status" value="1"/>
</dbReference>
<evidence type="ECO:0000256" key="14">
    <source>
        <dbReference type="SAM" id="MobiDB-lite"/>
    </source>
</evidence>
<dbReference type="SUPFAM" id="SSF51261">
    <property type="entry name" value="Duplicated hybrid motif"/>
    <property type="match status" value="1"/>
</dbReference>
<dbReference type="InterPro" id="IPR036618">
    <property type="entry name" value="PtsI_HPr-bd_sf"/>
</dbReference>
<dbReference type="GO" id="GO:0016301">
    <property type="term" value="F:kinase activity"/>
    <property type="evidence" value="ECO:0007669"/>
    <property type="project" value="UniProtKB-KW"/>
</dbReference>
<evidence type="ECO:0000256" key="12">
    <source>
        <dbReference type="ARBA" id="ARBA00022777"/>
    </source>
</evidence>
<evidence type="ECO:0000256" key="9">
    <source>
        <dbReference type="ARBA" id="ARBA00022679"/>
    </source>
</evidence>
<dbReference type="InterPro" id="IPR000032">
    <property type="entry name" value="HPr-like"/>
</dbReference>
<dbReference type="EMBL" id="CADIKK010000025">
    <property type="protein sequence ID" value="CAB3799012.1"/>
    <property type="molecule type" value="Genomic_DNA"/>
</dbReference>
<keyword evidence="11" id="KW-0479">Metal-binding</keyword>
<evidence type="ECO:0000256" key="2">
    <source>
        <dbReference type="ARBA" id="ARBA00001946"/>
    </source>
</evidence>
<dbReference type="SUPFAM" id="SSF51621">
    <property type="entry name" value="Phosphoenolpyruvate/pyruvate domain"/>
    <property type="match status" value="1"/>
</dbReference>
<accession>A0A6S7BTS7</accession>
<keyword evidence="6" id="KW-0813">Transport</keyword>
<comment type="similarity">
    <text evidence="4">Belongs to the PEP-utilizing enzyme family.</text>
</comment>
<dbReference type="Gene3D" id="2.70.70.10">
    <property type="entry name" value="Glucose Permease (Domain IIA)"/>
    <property type="match status" value="1"/>
</dbReference>
<evidence type="ECO:0000313" key="17">
    <source>
        <dbReference type="EMBL" id="CAB3799012.1"/>
    </source>
</evidence>
<dbReference type="FunFam" id="2.70.70.10:FF:000001">
    <property type="entry name" value="PTS system glucose-specific IIA component"/>
    <property type="match status" value="1"/>
</dbReference>
<evidence type="ECO:0000256" key="10">
    <source>
        <dbReference type="ARBA" id="ARBA00022683"/>
    </source>
</evidence>
<dbReference type="PRINTS" id="PR00107">
    <property type="entry name" value="PHOSPHOCPHPR"/>
</dbReference>
<dbReference type="GO" id="GO:0009401">
    <property type="term" value="P:phosphoenolpyruvate-dependent sugar phosphotransferase system"/>
    <property type="evidence" value="ECO:0007669"/>
    <property type="project" value="UniProtKB-KW"/>
</dbReference>
<dbReference type="Proteomes" id="UP000494365">
    <property type="component" value="Unassembled WGS sequence"/>
</dbReference>
<evidence type="ECO:0000256" key="11">
    <source>
        <dbReference type="ARBA" id="ARBA00022723"/>
    </source>
</evidence>
<dbReference type="InterPro" id="IPR050499">
    <property type="entry name" value="PEP-utilizing_PTS_enzyme"/>
</dbReference>
<dbReference type="InterPro" id="IPR008279">
    <property type="entry name" value="PEP-util_enz_mobile_dom"/>
</dbReference>
<evidence type="ECO:0000259" key="15">
    <source>
        <dbReference type="PROSITE" id="PS51093"/>
    </source>
</evidence>
<evidence type="ECO:0000259" key="16">
    <source>
        <dbReference type="PROSITE" id="PS51350"/>
    </source>
</evidence>
<dbReference type="InterPro" id="IPR036637">
    <property type="entry name" value="Phosphohistidine_dom_sf"/>
</dbReference>
<organism evidence="17 18">
    <name type="scientific">Paraburkholderia ultramafica</name>
    <dbReference type="NCBI Taxonomy" id="1544867"/>
    <lineage>
        <taxon>Bacteria</taxon>
        <taxon>Pseudomonadati</taxon>
        <taxon>Pseudomonadota</taxon>
        <taxon>Betaproteobacteria</taxon>
        <taxon>Burkholderiales</taxon>
        <taxon>Burkholderiaceae</taxon>
        <taxon>Paraburkholderia</taxon>
    </lineage>
</organism>
<dbReference type="InterPro" id="IPR018274">
    <property type="entry name" value="PEP_util_AS"/>
</dbReference>
<dbReference type="Gene3D" id="3.20.20.60">
    <property type="entry name" value="Phosphoenolpyruvate-binding domains"/>
    <property type="match status" value="1"/>
</dbReference>
<name>A0A6S7BTS7_9BURK</name>
<dbReference type="PROSITE" id="PS00370">
    <property type="entry name" value="PEP_ENZYMES_PHOS_SITE"/>
    <property type="match status" value="1"/>
</dbReference>
<dbReference type="InterPro" id="IPR040442">
    <property type="entry name" value="Pyrv_kinase-like_dom_sf"/>
</dbReference>
<comment type="catalytic activity">
    <reaction evidence="1">
        <text>L-histidyl-[protein] + phosphoenolpyruvate = N(pros)-phospho-L-histidyl-[protein] + pyruvate</text>
        <dbReference type="Rhea" id="RHEA:23880"/>
        <dbReference type="Rhea" id="RHEA-COMP:9745"/>
        <dbReference type="Rhea" id="RHEA-COMP:9746"/>
        <dbReference type="ChEBI" id="CHEBI:15361"/>
        <dbReference type="ChEBI" id="CHEBI:29979"/>
        <dbReference type="ChEBI" id="CHEBI:58702"/>
        <dbReference type="ChEBI" id="CHEBI:64837"/>
        <dbReference type="EC" id="2.7.3.9"/>
    </reaction>
</comment>
<dbReference type="NCBIfam" id="TIGR01003">
    <property type="entry name" value="PTS_HPr_family"/>
    <property type="match status" value="1"/>
</dbReference>
<gene>
    <name evidence="17" type="ORF">LMG28614_04893</name>
</gene>
<dbReference type="GO" id="GO:0005737">
    <property type="term" value="C:cytoplasm"/>
    <property type="evidence" value="ECO:0007669"/>
    <property type="project" value="UniProtKB-SubCell"/>
</dbReference>
<dbReference type="InterPro" id="IPR001127">
    <property type="entry name" value="PTS_EIIA_1_perm"/>
</dbReference>
<dbReference type="PROSITE" id="PS51093">
    <property type="entry name" value="PTS_EIIA_TYPE_1"/>
    <property type="match status" value="1"/>
</dbReference>
<comment type="subcellular location">
    <subcellularLocation>
        <location evidence="3">Cytoplasm</location>
    </subcellularLocation>
</comment>
<dbReference type="SUPFAM" id="SSF52009">
    <property type="entry name" value="Phosphohistidine domain"/>
    <property type="match status" value="1"/>
</dbReference>
<proteinExistence type="inferred from homology"/>
<evidence type="ECO:0000256" key="13">
    <source>
        <dbReference type="ARBA" id="ARBA00022842"/>
    </source>
</evidence>
<sequence length="854" mass="89710">MSHSEGHIVLLAPLTGPVVPLAKVPDPVFSGGMFGDGIGVDPLEGRLVAPCDGTVTHLARTGHALTLATAEGAEILLHIGIDTVELNGKGFAPMVEQGVHVRAGDVLIEFDQDQIALNAPSLVSVIAIANSDAFEIVERAQHGLLKAGETPLLILRARAGAAADAAREASATNVTEEARQQVTLVHAGGLHARPAARAREAARGFDAHVEVRYEGRKAAIESVVGLLGLGAGEGATVELLGVGPQAKAAVDAIAHELTREAHGEVEEKPARQSSPAPQTVSRPAGEPLAPNTLAGVCAAPGVAVGKLVRWDDADVDPPEQASGTSAAESRLLDKAIASVDADLDTTVRDASQRGAVGEAGIFAVHRVLLEDPTLLDAARDLISLGKSAGFAWREAIRAQIGILSKIEDALLAERAADLRDIDKRVLRALGYTNAAARMLPEEAVLAAEEFTPSDLSSLDRSRVTALVMARGGATSHAAILARQAGIPALVAVGDALHAIEPGTQVVVNASTGRLEFAPTELDVERARRERSRLADVREANRRTSQQAAVTSDGRAIEVAANIATLDDAKTAVENGADSVGLLRTELLFIHRPAAPTTDEHRQSYQAIVDALSGRTAIIRTLDVGADKEVDYLTLPPEPNPALGLRGIRLAQVRPDLLDDQLRGLLAVQPLGAVRILLPMVTDVGELIRIRKRIDEFARESGRTEPIEVGVMIEVPSAALLADQLARHADFLSIGTNDLTQYTLAMDRCQADLAAQADGLHPAVLRLIAATVQGADKHGKWVGVCGALAGDPLAMPLLVGLGVTELSVDPVSVPGIKARVRNLDYQLCRQRAQDALALESAQAVRAASRETWPLD</sequence>
<keyword evidence="10" id="KW-0598">Phosphotransferase system</keyword>
<dbReference type="AlphaFoldDB" id="A0A6S7BTS7"/>
<dbReference type="NCBIfam" id="TIGR00830">
    <property type="entry name" value="PTBA"/>
    <property type="match status" value="1"/>
</dbReference>
<keyword evidence="13" id="KW-0460">Magnesium</keyword>
<dbReference type="InterPro" id="IPR023151">
    <property type="entry name" value="PEP_util_CS"/>
</dbReference>
<dbReference type="InterPro" id="IPR011055">
    <property type="entry name" value="Dup_hybrid_motif"/>
</dbReference>
<comment type="cofactor">
    <cofactor evidence="2">
        <name>Mg(2+)</name>
        <dbReference type="ChEBI" id="CHEBI:18420"/>
    </cofactor>
</comment>
<dbReference type="InterPro" id="IPR008731">
    <property type="entry name" value="PTS_EIN"/>
</dbReference>
<dbReference type="PROSITE" id="PS00742">
    <property type="entry name" value="PEP_ENZYMES_2"/>
    <property type="match status" value="1"/>
</dbReference>
<protein>
    <recommendedName>
        <fullName evidence="5">phosphoenolpyruvate--protein phosphotransferase</fullName>
        <ecNumber evidence="5">2.7.3.9</ecNumber>
    </recommendedName>
</protein>
<evidence type="ECO:0000256" key="4">
    <source>
        <dbReference type="ARBA" id="ARBA00007837"/>
    </source>
</evidence>
<dbReference type="PANTHER" id="PTHR46244">
    <property type="entry name" value="PHOSPHOENOLPYRUVATE-PROTEIN PHOSPHOTRANSFERASE"/>
    <property type="match status" value="1"/>
</dbReference>
<dbReference type="GO" id="GO:0046872">
    <property type="term" value="F:metal ion binding"/>
    <property type="evidence" value="ECO:0007669"/>
    <property type="project" value="UniProtKB-KW"/>
</dbReference>
<dbReference type="Gene3D" id="3.50.30.10">
    <property type="entry name" value="Phosphohistidine domain"/>
    <property type="match status" value="1"/>
</dbReference>
<dbReference type="PROSITE" id="PS00371">
    <property type="entry name" value="PTS_EIIA_TYPE_1_HIS"/>
    <property type="match status" value="1"/>
</dbReference>
<dbReference type="GO" id="GO:0008965">
    <property type="term" value="F:phosphoenolpyruvate-protein phosphotransferase activity"/>
    <property type="evidence" value="ECO:0007669"/>
    <property type="project" value="UniProtKB-EC"/>
</dbReference>
<feature type="domain" description="HPr" evidence="16">
    <location>
        <begin position="177"/>
        <end position="265"/>
    </location>
</feature>
<feature type="compositionally biased region" description="Basic and acidic residues" evidence="14">
    <location>
        <begin position="260"/>
        <end position="270"/>
    </location>
</feature>
<dbReference type="Pfam" id="PF00381">
    <property type="entry name" value="PTS-HPr"/>
    <property type="match status" value="1"/>
</dbReference>
<dbReference type="RefSeq" id="WP_175151955.1">
    <property type="nucleotide sequence ID" value="NZ_CADIKK010000025.1"/>
</dbReference>
<evidence type="ECO:0000256" key="1">
    <source>
        <dbReference type="ARBA" id="ARBA00000683"/>
    </source>
</evidence>
<reference evidence="17 18" key="1">
    <citation type="submission" date="2020-04" db="EMBL/GenBank/DDBJ databases">
        <authorList>
            <person name="De Canck E."/>
        </authorList>
    </citation>
    <scope>NUCLEOTIDE SEQUENCE [LARGE SCALE GENOMIC DNA]</scope>
    <source>
        <strain evidence="17 18">LMG 28614</strain>
    </source>
</reference>
<dbReference type="PROSITE" id="PS00369">
    <property type="entry name" value="PTS_HPR_HIS"/>
    <property type="match status" value="1"/>
</dbReference>
<keyword evidence="12" id="KW-0418">Kinase</keyword>
<dbReference type="Gene3D" id="3.30.1340.10">
    <property type="entry name" value="HPr-like"/>
    <property type="match status" value="1"/>
</dbReference>
<dbReference type="Pfam" id="PF05524">
    <property type="entry name" value="PEP-utilisers_N"/>
    <property type="match status" value="1"/>
</dbReference>
<keyword evidence="9" id="KW-0808">Transferase</keyword>
<dbReference type="InterPro" id="IPR006318">
    <property type="entry name" value="PTS_EI-like"/>
</dbReference>
<dbReference type="EC" id="2.7.3.9" evidence="5"/>
<evidence type="ECO:0000313" key="18">
    <source>
        <dbReference type="Proteomes" id="UP000494365"/>
    </source>
</evidence>
<dbReference type="InterPro" id="IPR000121">
    <property type="entry name" value="PEP_util_C"/>
</dbReference>
<feature type="domain" description="PTS EIIA type-1" evidence="15">
    <location>
        <begin position="26"/>
        <end position="130"/>
    </location>
</feature>
<dbReference type="Pfam" id="PF02896">
    <property type="entry name" value="PEP-utilizers_C"/>
    <property type="match status" value="1"/>
</dbReference>
<dbReference type="InterPro" id="IPR015813">
    <property type="entry name" value="Pyrv/PenolPyrv_kinase-like_dom"/>
</dbReference>
<evidence type="ECO:0000256" key="3">
    <source>
        <dbReference type="ARBA" id="ARBA00004496"/>
    </source>
</evidence>
<dbReference type="PRINTS" id="PR01736">
    <property type="entry name" value="PHPHTRNFRASE"/>
</dbReference>
<dbReference type="InterPro" id="IPR001020">
    <property type="entry name" value="PTS_HPr_His_P_site"/>
</dbReference>
<keyword evidence="8" id="KW-0762">Sugar transport</keyword>
<evidence type="ECO:0000256" key="7">
    <source>
        <dbReference type="ARBA" id="ARBA00022490"/>
    </source>
</evidence>
<evidence type="ECO:0000256" key="6">
    <source>
        <dbReference type="ARBA" id="ARBA00022448"/>
    </source>
</evidence>
<dbReference type="Pfam" id="PF00391">
    <property type="entry name" value="PEP-utilizers"/>
    <property type="match status" value="1"/>
</dbReference>
<feature type="region of interest" description="Disordered" evidence="14">
    <location>
        <begin position="260"/>
        <end position="287"/>
    </location>
</feature>